<gene>
    <name evidence="2" type="ORF">SG35_015120</name>
</gene>
<dbReference type="RefSeq" id="WP_053043274.1">
    <property type="nucleotide sequence ID" value="NZ_CP059735.1"/>
</dbReference>
<protein>
    <recommendedName>
        <fullName evidence="4">Solute-binding protein family 3/N-terminal domain-containing protein</fullName>
    </recommendedName>
</protein>
<sequence>MNYFLALLFVFQFFCAAQAQQLEVVTDHWPPFIVDTQPVSGTVTRKVRKILDYAGLDYQITLYPWARSYHLGMTKPNVLIYSIFRTKSREPYFHWFCPVNEGVTVNLYKLKGNTRNIDSLAGVRQALIGVMRDDHNHSYLVQQGFIEGVNLDISADEQINLRKLFNGRVDAVGLAQESLEHRLAMLGYSKDQVVQGMTLHIPAVTKHCMALSLGSDQAIIEKISAGFSRWLSEKK</sequence>
<proteinExistence type="predicted"/>
<reference evidence="2 3" key="2">
    <citation type="journal article" date="2022" name="Mar. Drugs">
        <title>Bioassay-Guided Fractionation Leads to the Detection of Cholic Acid Generated by the Rare Thalassomonas sp.</title>
        <authorList>
            <person name="Pheiffer F."/>
            <person name="Schneider Y.K."/>
            <person name="Hansen E.H."/>
            <person name="Andersen J.H."/>
            <person name="Isaksson J."/>
            <person name="Busche T."/>
            <person name="R C."/>
            <person name="Kalinowski J."/>
            <person name="Zyl L.V."/>
            <person name="Trindade M."/>
        </authorList>
    </citation>
    <scope>NUCLEOTIDE SEQUENCE [LARGE SCALE GENOMIC DNA]</scope>
    <source>
        <strain evidence="2 3">A5K-106</strain>
    </source>
</reference>
<keyword evidence="1" id="KW-0732">Signal</keyword>
<dbReference type="Gene3D" id="3.40.190.10">
    <property type="entry name" value="Periplasmic binding protein-like II"/>
    <property type="match status" value="2"/>
</dbReference>
<dbReference type="Proteomes" id="UP000032568">
    <property type="component" value="Chromosome"/>
</dbReference>
<dbReference type="EMBL" id="CP059735">
    <property type="protein sequence ID" value="WDD96709.1"/>
    <property type="molecule type" value="Genomic_DNA"/>
</dbReference>
<dbReference type="PANTHER" id="PTHR38834">
    <property type="entry name" value="PERIPLASMIC SUBSTRATE BINDING PROTEIN FAMILY 3"/>
    <property type="match status" value="1"/>
</dbReference>
<dbReference type="AlphaFoldDB" id="A0AAE9YHM3"/>
<evidence type="ECO:0000313" key="2">
    <source>
        <dbReference type="EMBL" id="WDD96709.1"/>
    </source>
</evidence>
<feature type="signal peptide" evidence="1">
    <location>
        <begin position="1"/>
        <end position="19"/>
    </location>
</feature>
<evidence type="ECO:0000256" key="1">
    <source>
        <dbReference type="SAM" id="SignalP"/>
    </source>
</evidence>
<dbReference type="KEGG" id="tact:SG35_015120"/>
<feature type="chain" id="PRO_5042102014" description="Solute-binding protein family 3/N-terminal domain-containing protein" evidence="1">
    <location>
        <begin position="20"/>
        <end position="235"/>
    </location>
</feature>
<reference evidence="2 3" key="1">
    <citation type="journal article" date="2015" name="Genome Announc.">
        <title>Draft Genome Sequences of Marine Isolates of Thalassomonas viridans and Thalassomonas actiniarum.</title>
        <authorList>
            <person name="Olonade I."/>
            <person name="van Zyl L.J."/>
            <person name="Trindade M."/>
        </authorList>
    </citation>
    <scope>NUCLEOTIDE SEQUENCE [LARGE SCALE GENOMIC DNA]</scope>
    <source>
        <strain evidence="2 3">A5K-106</strain>
    </source>
</reference>
<evidence type="ECO:0000313" key="3">
    <source>
        <dbReference type="Proteomes" id="UP000032568"/>
    </source>
</evidence>
<name>A0AAE9YHM3_9GAMM</name>
<accession>A0AAE9YHM3</accession>
<dbReference type="PANTHER" id="PTHR38834:SF3">
    <property type="entry name" value="SOLUTE-BINDING PROTEIN FAMILY 3_N-TERMINAL DOMAIN-CONTAINING PROTEIN"/>
    <property type="match status" value="1"/>
</dbReference>
<dbReference type="SUPFAM" id="SSF53850">
    <property type="entry name" value="Periplasmic binding protein-like II"/>
    <property type="match status" value="1"/>
</dbReference>
<evidence type="ECO:0008006" key="4">
    <source>
        <dbReference type="Google" id="ProtNLM"/>
    </source>
</evidence>
<organism evidence="2 3">
    <name type="scientific">Thalassomonas actiniarum</name>
    <dbReference type="NCBI Taxonomy" id="485447"/>
    <lineage>
        <taxon>Bacteria</taxon>
        <taxon>Pseudomonadati</taxon>
        <taxon>Pseudomonadota</taxon>
        <taxon>Gammaproteobacteria</taxon>
        <taxon>Alteromonadales</taxon>
        <taxon>Colwelliaceae</taxon>
        <taxon>Thalassomonas</taxon>
    </lineage>
</organism>
<keyword evidence="3" id="KW-1185">Reference proteome</keyword>